<dbReference type="Proteomes" id="UP000076532">
    <property type="component" value="Unassembled WGS sequence"/>
</dbReference>
<evidence type="ECO:0000313" key="3">
    <source>
        <dbReference type="Proteomes" id="UP000076532"/>
    </source>
</evidence>
<dbReference type="EMBL" id="KV417488">
    <property type="protein sequence ID" value="KZP31711.1"/>
    <property type="molecule type" value="Genomic_DNA"/>
</dbReference>
<dbReference type="AlphaFoldDB" id="A0A166UI48"/>
<name>A0A166UI48_9AGAM</name>
<evidence type="ECO:0000256" key="1">
    <source>
        <dbReference type="SAM" id="MobiDB-lite"/>
    </source>
</evidence>
<evidence type="ECO:0008006" key="4">
    <source>
        <dbReference type="Google" id="ProtNLM"/>
    </source>
</evidence>
<dbReference type="SUPFAM" id="SSF48403">
    <property type="entry name" value="Ankyrin repeat"/>
    <property type="match status" value="1"/>
</dbReference>
<sequence>MASQKLQILPVELLYEIQLFALSESLPVTSRHMQAVFRGTTALYRAQYLVGRQHKVSYGTFESILCYPMCSQDVLPHLSQLVARHWSHAPQCFATLRLPRRLFRSLVALSDPAKSWTKSTHPLPFLEQLYSTAGLPQVDPNSHDGYALTKAVHANFIPLIRFLLAHGADPGAKGGLAVSVAIRRRDLGLVRMLIERVDATKKGTGKRRRLGDRVVATNAMLRTAVKCDARDIVQYFREEKGLVPDLKTLSTLPSFDSPAAALPAYTHSDSPLKRKRR</sequence>
<dbReference type="OrthoDB" id="539213at2759"/>
<evidence type="ECO:0000313" key="2">
    <source>
        <dbReference type="EMBL" id="KZP31711.1"/>
    </source>
</evidence>
<feature type="region of interest" description="Disordered" evidence="1">
    <location>
        <begin position="256"/>
        <end position="277"/>
    </location>
</feature>
<dbReference type="Gene3D" id="1.25.40.20">
    <property type="entry name" value="Ankyrin repeat-containing domain"/>
    <property type="match status" value="1"/>
</dbReference>
<keyword evidence="3" id="KW-1185">Reference proteome</keyword>
<dbReference type="InterPro" id="IPR036770">
    <property type="entry name" value="Ankyrin_rpt-contain_sf"/>
</dbReference>
<reference evidence="2 3" key="1">
    <citation type="journal article" date="2016" name="Mol. Biol. Evol.">
        <title>Comparative Genomics of Early-Diverging Mushroom-Forming Fungi Provides Insights into the Origins of Lignocellulose Decay Capabilities.</title>
        <authorList>
            <person name="Nagy L.G."/>
            <person name="Riley R."/>
            <person name="Tritt A."/>
            <person name="Adam C."/>
            <person name="Daum C."/>
            <person name="Floudas D."/>
            <person name="Sun H."/>
            <person name="Yadav J.S."/>
            <person name="Pangilinan J."/>
            <person name="Larsson K.H."/>
            <person name="Matsuura K."/>
            <person name="Barry K."/>
            <person name="Labutti K."/>
            <person name="Kuo R."/>
            <person name="Ohm R.A."/>
            <person name="Bhattacharya S.S."/>
            <person name="Shirouzu T."/>
            <person name="Yoshinaga Y."/>
            <person name="Martin F.M."/>
            <person name="Grigoriev I.V."/>
            <person name="Hibbett D.S."/>
        </authorList>
    </citation>
    <scope>NUCLEOTIDE SEQUENCE [LARGE SCALE GENOMIC DNA]</scope>
    <source>
        <strain evidence="2 3">CBS 109695</strain>
    </source>
</reference>
<accession>A0A166UI48</accession>
<protein>
    <recommendedName>
        <fullName evidence="4">Ankyrin</fullName>
    </recommendedName>
</protein>
<proteinExistence type="predicted"/>
<dbReference type="STRING" id="436010.A0A166UI48"/>
<organism evidence="2 3">
    <name type="scientific">Athelia psychrophila</name>
    <dbReference type="NCBI Taxonomy" id="1759441"/>
    <lineage>
        <taxon>Eukaryota</taxon>
        <taxon>Fungi</taxon>
        <taxon>Dikarya</taxon>
        <taxon>Basidiomycota</taxon>
        <taxon>Agaricomycotina</taxon>
        <taxon>Agaricomycetes</taxon>
        <taxon>Agaricomycetidae</taxon>
        <taxon>Atheliales</taxon>
        <taxon>Atheliaceae</taxon>
        <taxon>Athelia</taxon>
    </lineage>
</organism>
<gene>
    <name evidence="2" type="ORF">FIBSPDRAFT_849192</name>
</gene>